<feature type="compositionally biased region" description="Low complexity" evidence="1">
    <location>
        <begin position="361"/>
        <end position="371"/>
    </location>
</feature>
<sequence>MPSSQHKTTRRAGQMARAFLSINSKVARGILAMYDKSYRASVDAWSPDTTSQKSRPHVKEQKSTPRQESKNAALRAASRSAPQIAEDISSLCGTGNRARPVPEASKRYSAPQPFAQGKLKVIRDEGRIGESFREEATSPEWTIHIPRNRPHGYKQQNLDSAIVLPLSASDKQSSSMPYAESARVQHAVTTYPSGQARVITVIRSDPSRRSAPSRRDGRRNSSRRRQEDDENTPLAHFLPLQQYHTYAVANQVRIVKPFVPNTKEKSRMGRVNHRVRYRRAPSIQSQEAVLLTEEALQEYNTVAAPVNEYHPVSVEQRCNAFLENLDMTANPDQPDKHPNETSQTTGCRANKVPARYRRSQQTRSQSPRATTEAAETEKSGPQLIEISDEAVLEPGWSSTLFDSLNDIGDSVGRQTSLLPGWWSKGDEEDKLSGGSFSNRQHFGQRIHRHDSTQLQELLQPKRGYEVRAVQDPRYPRVVSLERRVISPDVTRDERPAWTKIGHHAILSSWQQRTEPKRWSRTRQPSYDVSGMSTLSKPGESSMTNWTNGGIDALLRRSIDGVVDERPRMPSRPPPPPPPPPPGRKGSLWANERVLEGKRGAEGYERAVRSKFVEHLLENAEVLESLGVVGEWNVLRRRSGWLSNLRGGRGRGK</sequence>
<feature type="compositionally biased region" description="Polar residues" evidence="1">
    <location>
        <begin position="521"/>
        <end position="542"/>
    </location>
</feature>
<feature type="region of interest" description="Disordered" evidence="1">
    <location>
        <begin position="42"/>
        <end position="110"/>
    </location>
</feature>
<organism evidence="2 3">
    <name type="scientific">Pseudocercospora musae</name>
    <dbReference type="NCBI Taxonomy" id="113226"/>
    <lineage>
        <taxon>Eukaryota</taxon>
        <taxon>Fungi</taxon>
        <taxon>Dikarya</taxon>
        <taxon>Ascomycota</taxon>
        <taxon>Pezizomycotina</taxon>
        <taxon>Dothideomycetes</taxon>
        <taxon>Dothideomycetidae</taxon>
        <taxon>Mycosphaerellales</taxon>
        <taxon>Mycosphaerellaceae</taxon>
        <taxon>Pseudocercospora</taxon>
    </lineage>
</organism>
<evidence type="ECO:0000313" key="3">
    <source>
        <dbReference type="Proteomes" id="UP000073492"/>
    </source>
</evidence>
<dbReference type="OrthoDB" id="10436401at2759"/>
<feature type="region of interest" description="Disordered" evidence="1">
    <location>
        <begin position="511"/>
        <end position="542"/>
    </location>
</feature>
<evidence type="ECO:0000256" key="1">
    <source>
        <dbReference type="SAM" id="MobiDB-lite"/>
    </source>
</evidence>
<accession>A0A139GVD6</accession>
<evidence type="ECO:0000313" key="2">
    <source>
        <dbReference type="EMBL" id="KXS94164.1"/>
    </source>
</evidence>
<comment type="caution">
    <text evidence="2">The sequence shown here is derived from an EMBL/GenBank/DDBJ whole genome shotgun (WGS) entry which is preliminary data.</text>
</comment>
<keyword evidence="3" id="KW-1185">Reference proteome</keyword>
<name>A0A139GVD6_9PEZI</name>
<gene>
    <name evidence="2" type="ORF">AC579_4516</name>
</gene>
<feature type="region of interest" description="Disordered" evidence="1">
    <location>
        <begin position="563"/>
        <end position="587"/>
    </location>
</feature>
<feature type="compositionally biased region" description="Basic and acidic residues" evidence="1">
    <location>
        <begin position="205"/>
        <end position="227"/>
    </location>
</feature>
<feature type="region of interest" description="Disordered" evidence="1">
    <location>
        <begin position="327"/>
        <end position="384"/>
    </location>
</feature>
<feature type="compositionally biased region" description="Basic and acidic residues" evidence="1">
    <location>
        <begin position="57"/>
        <end position="69"/>
    </location>
</feature>
<proteinExistence type="predicted"/>
<dbReference type="Proteomes" id="UP000073492">
    <property type="component" value="Unassembled WGS sequence"/>
</dbReference>
<dbReference type="EMBL" id="LFZO01001016">
    <property type="protein sequence ID" value="KXS94164.1"/>
    <property type="molecule type" value="Genomic_DNA"/>
</dbReference>
<feature type="compositionally biased region" description="Pro residues" evidence="1">
    <location>
        <begin position="569"/>
        <end position="582"/>
    </location>
</feature>
<dbReference type="AlphaFoldDB" id="A0A139GVD6"/>
<reference evidence="2 3" key="1">
    <citation type="submission" date="2015-07" db="EMBL/GenBank/DDBJ databases">
        <title>Comparative genomics of the Sigatoka disease complex on banana suggests a link between parallel evolutionary changes in Pseudocercospora fijiensis and Pseudocercospora eumusae and increased virulence on the banana host.</title>
        <authorList>
            <person name="Chang T.-C."/>
            <person name="Salvucci A."/>
            <person name="Crous P.W."/>
            <person name="Stergiopoulos I."/>
        </authorList>
    </citation>
    <scope>NUCLEOTIDE SEQUENCE [LARGE SCALE GENOMIC DNA]</scope>
    <source>
        <strain evidence="2 3">CBS 116634</strain>
    </source>
</reference>
<protein>
    <submittedName>
        <fullName evidence="2">Uncharacterized protein</fullName>
    </submittedName>
</protein>
<feature type="region of interest" description="Disordered" evidence="1">
    <location>
        <begin position="201"/>
        <end position="235"/>
    </location>
</feature>